<dbReference type="PANTHER" id="PTHR13789:SF309">
    <property type="entry name" value="PUTATIVE (AFU_ORTHOLOGUE AFUA_6G14510)-RELATED"/>
    <property type="match status" value="1"/>
</dbReference>
<name>A0ABY8QU18_9MICO</name>
<gene>
    <name evidence="4" type="ORF">LWF01_17655</name>
</gene>
<dbReference type="InterPro" id="IPR036188">
    <property type="entry name" value="FAD/NAD-bd_sf"/>
</dbReference>
<evidence type="ECO:0000259" key="3">
    <source>
        <dbReference type="Pfam" id="PF01494"/>
    </source>
</evidence>
<evidence type="ECO:0000313" key="5">
    <source>
        <dbReference type="Proteomes" id="UP001209083"/>
    </source>
</evidence>
<proteinExistence type="predicted"/>
<dbReference type="Gene3D" id="3.50.50.60">
    <property type="entry name" value="FAD/NAD(P)-binding domain"/>
    <property type="match status" value="1"/>
</dbReference>
<keyword evidence="1" id="KW-0560">Oxidoreductase</keyword>
<dbReference type="PANTHER" id="PTHR13789">
    <property type="entry name" value="MONOOXYGENASE"/>
    <property type="match status" value="1"/>
</dbReference>
<evidence type="ECO:0000256" key="1">
    <source>
        <dbReference type="ARBA" id="ARBA00023002"/>
    </source>
</evidence>
<accession>A0ABY8QU18</accession>
<dbReference type="PRINTS" id="PR00420">
    <property type="entry name" value="RNGMNOXGNASE"/>
</dbReference>
<dbReference type="SUPFAM" id="SSF51905">
    <property type="entry name" value="FAD/NAD(P)-binding domain"/>
    <property type="match status" value="1"/>
</dbReference>
<dbReference type="Proteomes" id="UP001209083">
    <property type="component" value="Chromosome"/>
</dbReference>
<evidence type="ECO:0000313" key="4">
    <source>
        <dbReference type="EMBL" id="WGW11890.1"/>
    </source>
</evidence>
<feature type="domain" description="FAD-binding" evidence="3">
    <location>
        <begin position="5"/>
        <end position="322"/>
    </location>
</feature>
<protein>
    <submittedName>
        <fullName evidence="4">FAD-dependent monooxygenase</fullName>
    </submittedName>
</protein>
<keyword evidence="5" id="KW-1185">Reference proteome</keyword>
<keyword evidence="2 4" id="KW-0503">Monooxygenase</keyword>
<dbReference type="InterPro" id="IPR002938">
    <property type="entry name" value="FAD-bd"/>
</dbReference>
<dbReference type="RefSeq" id="WP_349638685.1">
    <property type="nucleotide sequence ID" value="NZ_CP090958.1"/>
</dbReference>
<sequence length="389" mass="41155">MSFTIGIVGAGAAGLGLATFLADAGHRVEILERAEAPSALGSGITLQGNALRVLRRLGVWPQVRQAGYAFDVLGLRAPGPEATVLARIDDEKVGGPDLPATLGMYRPDLTRILRERAESAGAVLRYGANVEAVEEDADSVTVHTRDGIRRRYGLLVGADGLHSRVRECLGVPGVPERTGMGIWRAFVRRPAEVTHTDLYYGGPAYIAGYCPTSEDTLYAYLVEDVQDRDLADGPAIMRELAAGYGGPWDEIRAQLDESARVNYTHFTSHIIDGDWFRGRVALVGDAAHSCPPTIAQGAAMALEDAAVLADEIAQVAAADAGSGESSAAAAPTAASLAEAFGRYTARRAPRARVVVENSVRLGQWMLDGNRDGDVPGLMREVAAVVSAPV</sequence>
<organism evidence="4 5">
    <name type="scientific">Saxibacter everestensis</name>
    <dbReference type="NCBI Taxonomy" id="2909229"/>
    <lineage>
        <taxon>Bacteria</taxon>
        <taxon>Bacillati</taxon>
        <taxon>Actinomycetota</taxon>
        <taxon>Actinomycetes</taxon>
        <taxon>Micrococcales</taxon>
        <taxon>Brevibacteriaceae</taxon>
        <taxon>Saxibacter</taxon>
    </lineage>
</organism>
<reference evidence="4 5" key="1">
    <citation type="submission" date="2023-05" db="EMBL/GenBank/DDBJ databases">
        <title>Lithophilousrod everest ZFBP1038 complete genpme.</title>
        <authorList>
            <person name="Tian M."/>
        </authorList>
    </citation>
    <scope>NUCLEOTIDE SEQUENCE [LARGE SCALE GENOMIC DNA]</scope>
    <source>
        <strain evidence="4 5">ZFBP1038</strain>
    </source>
</reference>
<dbReference type="Pfam" id="PF01494">
    <property type="entry name" value="FAD_binding_3"/>
    <property type="match status" value="1"/>
</dbReference>
<evidence type="ECO:0000256" key="2">
    <source>
        <dbReference type="ARBA" id="ARBA00023033"/>
    </source>
</evidence>
<dbReference type="EMBL" id="CP090958">
    <property type="protein sequence ID" value="WGW11890.1"/>
    <property type="molecule type" value="Genomic_DNA"/>
</dbReference>
<dbReference type="InterPro" id="IPR050493">
    <property type="entry name" value="FAD-dep_Monooxygenase_BioMet"/>
</dbReference>
<dbReference type="GO" id="GO:0004497">
    <property type="term" value="F:monooxygenase activity"/>
    <property type="evidence" value="ECO:0007669"/>
    <property type="project" value="UniProtKB-KW"/>
</dbReference>